<reference evidence="1 2" key="1">
    <citation type="journal article" date="2015" name="Genome Announc.">
        <title>Draft Genome Sequence of Filamentous Marine Cyanobacterium Lyngbya confervoides Strain BDU141951.</title>
        <authorList>
            <person name="Chandrababunaidu M.M."/>
            <person name="Sen D."/>
            <person name="Tripathy S."/>
        </authorList>
    </citation>
    <scope>NUCLEOTIDE SEQUENCE [LARGE SCALE GENOMIC DNA]</scope>
    <source>
        <strain evidence="1 2">BDU141951</strain>
    </source>
</reference>
<evidence type="ECO:0000313" key="1">
    <source>
        <dbReference type="EMBL" id="MCM1982032.1"/>
    </source>
</evidence>
<dbReference type="RefSeq" id="WP_166280424.1">
    <property type="nucleotide sequence ID" value="NZ_JTHE03000028.1"/>
</dbReference>
<name>A0ABD4T156_9CYAN</name>
<dbReference type="EMBL" id="JTHE03000028">
    <property type="protein sequence ID" value="MCM1982032.1"/>
    <property type="molecule type" value="Genomic_DNA"/>
</dbReference>
<dbReference type="AlphaFoldDB" id="A0ABD4T156"/>
<proteinExistence type="predicted"/>
<sequence length="194" mass="22667">MAITYLNRRQKLYYLHQGKTKLGNPKYFFSMKSDGNLAEVIPDGFEIYETPNAQVFLRKIPKKIITDDEVAVVERGMEKFSKLEHFQIDVKKEKISIFSPNENVSGLLEIYASTAYLHGKDPYEMQQLLAQSLTYSDNLRFVLVDNQKRLFQTERYCYLGSIDDWIEVGNIGPLEKLVRTYVKHIGQESFYELM</sequence>
<organism evidence="1 2">
    <name type="scientific">Lyngbya confervoides BDU141951</name>
    <dbReference type="NCBI Taxonomy" id="1574623"/>
    <lineage>
        <taxon>Bacteria</taxon>
        <taxon>Bacillati</taxon>
        <taxon>Cyanobacteriota</taxon>
        <taxon>Cyanophyceae</taxon>
        <taxon>Oscillatoriophycideae</taxon>
        <taxon>Oscillatoriales</taxon>
        <taxon>Microcoleaceae</taxon>
        <taxon>Lyngbya</taxon>
    </lineage>
</organism>
<protein>
    <submittedName>
        <fullName evidence="1">Uncharacterized protein</fullName>
    </submittedName>
</protein>
<keyword evidence="2" id="KW-1185">Reference proteome</keyword>
<evidence type="ECO:0000313" key="2">
    <source>
        <dbReference type="Proteomes" id="UP000031561"/>
    </source>
</evidence>
<dbReference type="Proteomes" id="UP000031561">
    <property type="component" value="Unassembled WGS sequence"/>
</dbReference>
<accession>A0ABD4T156</accession>
<gene>
    <name evidence="1" type="ORF">QQ91_0004190</name>
</gene>
<comment type="caution">
    <text evidence="1">The sequence shown here is derived from an EMBL/GenBank/DDBJ whole genome shotgun (WGS) entry which is preliminary data.</text>
</comment>